<dbReference type="SUPFAM" id="SSF51182">
    <property type="entry name" value="RmlC-like cupins"/>
    <property type="match status" value="1"/>
</dbReference>
<dbReference type="InterPro" id="IPR014710">
    <property type="entry name" value="RmlC-like_jellyroll"/>
</dbReference>
<sequence>MYVTSIDDVKAEEVNPDHAEKATVRWLLSQEIGVPNFEMRYFEFKAGGYTKEDRHPFEHEVFVVRGEGAVVGENGERKLKPGDAIYIAPHEVHHFKNQGTEPFGFICLIPRGLSRAGKK</sequence>
<dbReference type="Pfam" id="PF07883">
    <property type="entry name" value="Cupin_2"/>
    <property type="match status" value="1"/>
</dbReference>
<dbReference type="PANTHER" id="PTHR37694">
    <property type="entry name" value="SLR8022 PROTEIN"/>
    <property type="match status" value="1"/>
</dbReference>
<dbReference type="EMBL" id="BLRV01000072">
    <property type="protein sequence ID" value="GFP21622.1"/>
    <property type="molecule type" value="Genomic_DNA"/>
</dbReference>
<proteinExistence type="predicted"/>
<accession>A0A6V8NMR1</accession>
<dbReference type="Proteomes" id="UP000580051">
    <property type="component" value="Unassembled WGS sequence"/>
</dbReference>
<name>A0A6V8NMR1_9ACTN</name>
<dbReference type="CDD" id="cd02222">
    <property type="entry name" value="cupin_TM1459-like"/>
    <property type="match status" value="1"/>
</dbReference>
<evidence type="ECO:0000313" key="3">
    <source>
        <dbReference type="Proteomes" id="UP000580051"/>
    </source>
</evidence>
<dbReference type="Gene3D" id="2.60.120.10">
    <property type="entry name" value="Jelly Rolls"/>
    <property type="match status" value="1"/>
</dbReference>
<dbReference type="InterPro" id="IPR011051">
    <property type="entry name" value="RmlC_Cupin_sf"/>
</dbReference>
<evidence type="ECO:0000313" key="2">
    <source>
        <dbReference type="EMBL" id="GFP21622.1"/>
    </source>
</evidence>
<dbReference type="PANTHER" id="PTHR37694:SF1">
    <property type="entry name" value="SLR8022 PROTEIN"/>
    <property type="match status" value="1"/>
</dbReference>
<gene>
    <name evidence="2" type="ORF">HKBW3S06_00849</name>
</gene>
<evidence type="ECO:0000259" key="1">
    <source>
        <dbReference type="Pfam" id="PF07883"/>
    </source>
</evidence>
<organism evidence="2 3">
    <name type="scientific">Candidatus Hakubella thermalkaliphila</name>
    <dbReference type="NCBI Taxonomy" id="2754717"/>
    <lineage>
        <taxon>Bacteria</taxon>
        <taxon>Bacillati</taxon>
        <taxon>Actinomycetota</taxon>
        <taxon>Actinomycetota incertae sedis</taxon>
        <taxon>Candidatus Hakubellales</taxon>
        <taxon>Candidatus Hakubellaceae</taxon>
        <taxon>Candidatus Hakubella</taxon>
    </lineage>
</organism>
<comment type="caution">
    <text evidence="2">The sequence shown here is derived from an EMBL/GenBank/DDBJ whole genome shotgun (WGS) entry which is preliminary data.</text>
</comment>
<reference evidence="2 3" key="1">
    <citation type="journal article" date="2020" name="Front. Microbiol.">
        <title>Single-cell genomics of novel Actinobacteria with the Wood-Ljungdahl pathway discovered in a serpentinizing system.</title>
        <authorList>
            <person name="Merino N."/>
            <person name="Kawai M."/>
            <person name="Boyd E.S."/>
            <person name="Colman D.R."/>
            <person name="McGlynn S.E."/>
            <person name="Nealson K.H."/>
            <person name="Kurokawa K."/>
            <person name="Hongoh Y."/>
        </authorList>
    </citation>
    <scope>NUCLEOTIDE SEQUENCE [LARGE SCALE GENOMIC DNA]</scope>
    <source>
        <strain evidence="2 3">S06</strain>
    </source>
</reference>
<feature type="domain" description="Cupin type-2" evidence="1">
    <location>
        <begin position="41"/>
        <end position="108"/>
    </location>
</feature>
<dbReference type="RefSeq" id="WP_176226733.1">
    <property type="nucleotide sequence ID" value="NZ_BLRV01000072.1"/>
</dbReference>
<protein>
    <recommendedName>
        <fullName evidence="1">Cupin type-2 domain-containing protein</fullName>
    </recommendedName>
</protein>
<dbReference type="AlphaFoldDB" id="A0A6V8NMR1"/>
<dbReference type="InterPro" id="IPR013096">
    <property type="entry name" value="Cupin_2"/>
</dbReference>